<evidence type="ECO:0000256" key="15">
    <source>
        <dbReference type="SAM" id="MobiDB-lite"/>
    </source>
</evidence>
<feature type="region of interest" description="Disordered" evidence="15">
    <location>
        <begin position="427"/>
        <end position="458"/>
    </location>
</feature>
<reference evidence="19 20" key="1">
    <citation type="journal article" date="2010" name="Stand. Genomic Sci.">
        <title>Complete genome sequence of Haliangium ochraceum type strain (SMP-2).</title>
        <authorList>
            <consortium name="US DOE Joint Genome Institute (JGI-PGF)"/>
            <person name="Ivanova N."/>
            <person name="Daum C."/>
            <person name="Lang E."/>
            <person name="Abt B."/>
            <person name="Kopitz M."/>
            <person name="Saunders E."/>
            <person name="Lapidus A."/>
            <person name="Lucas S."/>
            <person name="Glavina Del Rio T."/>
            <person name="Nolan M."/>
            <person name="Tice H."/>
            <person name="Copeland A."/>
            <person name="Cheng J.F."/>
            <person name="Chen F."/>
            <person name="Bruce D."/>
            <person name="Goodwin L."/>
            <person name="Pitluck S."/>
            <person name="Mavromatis K."/>
            <person name="Pati A."/>
            <person name="Mikhailova N."/>
            <person name="Chen A."/>
            <person name="Palaniappan K."/>
            <person name="Land M."/>
            <person name="Hauser L."/>
            <person name="Chang Y.J."/>
            <person name="Jeffries C.D."/>
            <person name="Detter J.C."/>
            <person name="Brettin T."/>
            <person name="Rohde M."/>
            <person name="Goker M."/>
            <person name="Bristow J."/>
            <person name="Markowitz V."/>
            <person name="Eisen J.A."/>
            <person name="Hugenholtz P."/>
            <person name="Kyrpides N.C."/>
            <person name="Klenk H.P."/>
        </authorList>
    </citation>
    <scope>NUCLEOTIDE SEQUENCE [LARGE SCALE GENOMIC DNA]</scope>
    <source>
        <strain evidence="20">DSM 14365 / CIP 107738 / JCM 11303 / AJ 13395 / SMP-2</strain>
    </source>
</reference>
<organism evidence="19 20">
    <name type="scientific">Haliangium ochraceum (strain DSM 14365 / JCM 11303 / SMP-2)</name>
    <dbReference type="NCBI Taxonomy" id="502025"/>
    <lineage>
        <taxon>Bacteria</taxon>
        <taxon>Pseudomonadati</taxon>
        <taxon>Myxococcota</taxon>
        <taxon>Polyangia</taxon>
        <taxon>Haliangiales</taxon>
        <taxon>Kofleriaceae</taxon>
        <taxon>Haliangium</taxon>
    </lineage>
</organism>
<evidence type="ECO:0000256" key="9">
    <source>
        <dbReference type="HAMAP-Rule" id="MF_00087"/>
    </source>
</evidence>
<evidence type="ECO:0000256" key="10">
    <source>
        <dbReference type="PIRSR" id="PIRSR000445-1"/>
    </source>
</evidence>
<dbReference type="PIRSF" id="PIRSF000445">
    <property type="entry name" value="4pyrrol_synth_GluRdtase"/>
    <property type="match status" value="1"/>
</dbReference>
<dbReference type="FunFam" id="3.40.50.720:FF:000031">
    <property type="entry name" value="Glutamyl-tRNA reductase"/>
    <property type="match status" value="1"/>
</dbReference>
<feature type="domain" description="Quinate/shikimate 5-dehydrogenase/glutamyl-tRNA reductase" evidence="17">
    <location>
        <begin position="179"/>
        <end position="314"/>
    </location>
</feature>
<evidence type="ECO:0000313" key="20">
    <source>
        <dbReference type="Proteomes" id="UP000001880"/>
    </source>
</evidence>
<dbReference type="AlphaFoldDB" id="D0LUE0"/>
<feature type="domain" description="Tetrapyrrole biosynthesis glutamyl-tRNA reductase dimerisation" evidence="16">
    <location>
        <begin position="329"/>
        <end position="428"/>
    </location>
</feature>
<dbReference type="Gene3D" id="3.30.460.30">
    <property type="entry name" value="Glutamyl-tRNA reductase, N-terminal domain"/>
    <property type="match status" value="1"/>
</dbReference>
<dbReference type="InterPro" id="IPR018214">
    <property type="entry name" value="GluRdtase_CS"/>
</dbReference>
<keyword evidence="20" id="KW-1185">Reference proteome</keyword>
<sequence>MGSNLFVIGLSWRTAPVALREKLAFADTEVGPTLSAVTTLPNVGEAMLISTCNRVEIYSATSRTASVSALNAAMAEVRNYLAQSRGLRNEDVAASLYEHANTDAVRHAFQVASALDSLVVGEAQILGQLKAAYGVAASTGTAGPILGRCMERAFGVAKRVRSETGISRGAANVSSVAVELAQHVFDDLAGKTVLVVGAGKMSALAVRHLRRAGVGSIIVTNRSPEKAETLADEVDGIARPWEQLETLLSIADVVITSTGAREPVLTKKLFKKVMRARRYQPVVVIDIAVPRDAETAIGDLDGVYLFDIDDLERVVASNLKERAKEAESAQEIVAEEVVQFERWMSSQRVVPTIRAMRQHFSSVARAEVERTLSALSDDMPAEKRDQAVRRLGDLIVNKLLHAPMNALKHGPEEDADMMVTAVHRLFELPGDDADEDPQTAASPLSTQVPQSSKNRGGV</sequence>
<feature type="domain" description="Glutamyl-tRNA reductase N-terminal" evidence="18">
    <location>
        <begin position="8"/>
        <end position="164"/>
    </location>
</feature>
<evidence type="ECO:0000256" key="13">
    <source>
        <dbReference type="PIRSR" id="PIRSR000445-4"/>
    </source>
</evidence>
<dbReference type="SUPFAM" id="SSF51735">
    <property type="entry name" value="NAD(P)-binding Rossmann-fold domains"/>
    <property type="match status" value="1"/>
</dbReference>
<dbReference type="PANTHER" id="PTHR43013:SF1">
    <property type="entry name" value="GLUTAMYL-TRNA REDUCTASE"/>
    <property type="match status" value="1"/>
</dbReference>
<comment type="pathway">
    <text evidence="1 9 14">Porphyrin-containing compound metabolism; protoporphyrin-IX biosynthesis; 5-aminolevulinate from L-glutamyl-tRNA(Glu): step 1/2.</text>
</comment>
<evidence type="ECO:0000256" key="2">
    <source>
        <dbReference type="ARBA" id="ARBA00005916"/>
    </source>
</evidence>
<evidence type="ECO:0000256" key="3">
    <source>
        <dbReference type="ARBA" id="ARBA00012970"/>
    </source>
</evidence>
<comment type="similarity">
    <text evidence="2 9 14">Belongs to the glutamyl-tRNA reductase family.</text>
</comment>
<evidence type="ECO:0000313" key="19">
    <source>
        <dbReference type="EMBL" id="ACY19263.1"/>
    </source>
</evidence>
<dbReference type="GO" id="GO:0008883">
    <property type="term" value="F:glutamyl-tRNA reductase activity"/>
    <property type="evidence" value="ECO:0007669"/>
    <property type="project" value="UniProtKB-UniRule"/>
</dbReference>
<dbReference type="CDD" id="cd05213">
    <property type="entry name" value="NAD_bind_Glutamyl_tRNA_reduct"/>
    <property type="match status" value="1"/>
</dbReference>
<dbReference type="GO" id="GO:0050661">
    <property type="term" value="F:NADP binding"/>
    <property type="evidence" value="ECO:0007669"/>
    <property type="project" value="InterPro"/>
</dbReference>
<evidence type="ECO:0000256" key="1">
    <source>
        <dbReference type="ARBA" id="ARBA00005059"/>
    </source>
</evidence>
<feature type="binding site" evidence="9 11">
    <location>
        <position position="117"/>
    </location>
    <ligand>
        <name>substrate</name>
    </ligand>
</feature>
<dbReference type="Pfam" id="PF00745">
    <property type="entry name" value="GlutR_dimer"/>
    <property type="match status" value="1"/>
</dbReference>
<feature type="site" description="Important for activity" evidence="9 13">
    <location>
        <position position="107"/>
    </location>
</feature>
<dbReference type="SUPFAM" id="SSF69742">
    <property type="entry name" value="Glutamyl tRNA-reductase catalytic, N-terminal domain"/>
    <property type="match status" value="1"/>
</dbReference>
<dbReference type="Proteomes" id="UP000001880">
    <property type="component" value="Chromosome"/>
</dbReference>
<evidence type="ECO:0000259" key="18">
    <source>
        <dbReference type="Pfam" id="PF05201"/>
    </source>
</evidence>
<comment type="miscellaneous">
    <text evidence="9">During catalysis, the active site Cys acts as a nucleophile attacking the alpha-carbonyl group of tRNA-bound glutamate with the formation of a thioester intermediate between enzyme and glutamate, and the concomitant release of tRNA(Glu). The thioester intermediate is finally reduced by direct hydride transfer from NADPH, to form the product GSA.</text>
</comment>
<evidence type="ECO:0000256" key="7">
    <source>
        <dbReference type="ARBA" id="ARBA00047464"/>
    </source>
</evidence>
<keyword evidence="5 9" id="KW-0560">Oxidoreductase</keyword>
<evidence type="ECO:0000256" key="14">
    <source>
        <dbReference type="RuleBase" id="RU000584"/>
    </source>
</evidence>
<evidence type="ECO:0000259" key="16">
    <source>
        <dbReference type="Pfam" id="PF00745"/>
    </source>
</evidence>
<dbReference type="Gene3D" id="3.40.50.720">
    <property type="entry name" value="NAD(P)-binding Rossmann-like Domain"/>
    <property type="match status" value="1"/>
</dbReference>
<keyword evidence="4 9" id="KW-0521">NADP</keyword>
<evidence type="ECO:0000256" key="5">
    <source>
        <dbReference type="ARBA" id="ARBA00023002"/>
    </source>
</evidence>
<dbReference type="KEGG" id="hoh:Hoch_6799"/>
<comment type="catalytic activity">
    <reaction evidence="7 9 14">
        <text>(S)-4-amino-5-oxopentanoate + tRNA(Glu) + NADP(+) = L-glutamyl-tRNA(Glu) + NADPH + H(+)</text>
        <dbReference type="Rhea" id="RHEA:12344"/>
        <dbReference type="Rhea" id="RHEA-COMP:9663"/>
        <dbReference type="Rhea" id="RHEA-COMP:9680"/>
        <dbReference type="ChEBI" id="CHEBI:15378"/>
        <dbReference type="ChEBI" id="CHEBI:57501"/>
        <dbReference type="ChEBI" id="CHEBI:57783"/>
        <dbReference type="ChEBI" id="CHEBI:58349"/>
        <dbReference type="ChEBI" id="CHEBI:78442"/>
        <dbReference type="ChEBI" id="CHEBI:78520"/>
        <dbReference type="EC" id="1.2.1.70"/>
    </reaction>
</comment>
<dbReference type="Pfam" id="PF01488">
    <property type="entry name" value="Shikimate_DH"/>
    <property type="match status" value="1"/>
</dbReference>
<dbReference type="InterPro" id="IPR036453">
    <property type="entry name" value="GluRdtase_dimer_dom_sf"/>
</dbReference>
<dbReference type="SUPFAM" id="SSF69075">
    <property type="entry name" value="Glutamyl tRNA-reductase dimerization domain"/>
    <property type="match status" value="1"/>
</dbReference>
<dbReference type="InterPro" id="IPR000343">
    <property type="entry name" value="4pyrrol_synth_GluRdtase"/>
</dbReference>
<dbReference type="OrthoDB" id="110209at2"/>
<name>D0LUE0_HALO1</name>
<feature type="binding site" evidence="9 11">
    <location>
        <begin position="122"/>
        <end position="124"/>
    </location>
    <ligand>
        <name>substrate</name>
    </ligand>
</feature>
<dbReference type="InterPro" id="IPR036291">
    <property type="entry name" value="NAD(P)-bd_dom_sf"/>
</dbReference>
<dbReference type="EMBL" id="CP001804">
    <property type="protein sequence ID" value="ACY19263.1"/>
    <property type="molecule type" value="Genomic_DNA"/>
</dbReference>
<dbReference type="FunFam" id="3.30.460.30:FF:000001">
    <property type="entry name" value="Glutamyl-tRNA reductase"/>
    <property type="match status" value="1"/>
</dbReference>
<dbReference type="STRING" id="502025.Hoch_6799"/>
<comment type="function">
    <text evidence="9">Catalyzes the NADPH-dependent reduction of glutamyl-tRNA(Glu) to glutamate 1-semialdehyde (GSA).</text>
</comment>
<feature type="binding site" evidence="9 12">
    <location>
        <begin position="197"/>
        <end position="202"/>
    </location>
    <ligand>
        <name>NADP(+)</name>
        <dbReference type="ChEBI" id="CHEBI:58349"/>
    </ligand>
</feature>
<gene>
    <name evidence="9" type="primary">hemA</name>
    <name evidence="19" type="ordered locus">Hoch_6799</name>
</gene>
<dbReference type="InterPro" id="IPR006151">
    <property type="entry name" value="Shikm_DH/Glu-tRNA_Rdtase"/>
</dbReference>
<comment type="domain">
    <text evidence="9">Possesses an unusual extended V-shaped dimeric structure with each monomer consisting of three distinct domains arranged along a curved 'spinal' alpha-helix. The N-terminal catalytic domain specifically recognizes the glutamate moiety of the substrate. The second domain is the NADPH-binding domain, and the third C-terminal domain is responsible for dimerization.</text>
</comment>
<protein>
    <recommendedName>
        <fullName evidence="8 9">Glutamyl-tRNA reductase</fullName>
        <shortName evidence="9">GluTR</shortName>
        <ecNumber evidence="3 9">1.2.1.70</ecNumber>
    </recommendedName>
</protein>
<dbReference type="InterPro" id="IPR015895">
    <property type="entry name" value="4pyrrol_synth_GluRdtase_N"/>
</dbReference>
<feature type="binding site" evidence="9 11">
    <location>
        <begin position="51"/>
        <end position="54"/>
    </location>
    <ligand>
        <name>substrate</name>
    </ligand>
</feature>
<dbReference type="eggNOG" id="COG0373">
    <property type="taxonomic scope" value="Bacteria"/>
</dbReference>
<dbReference type="HOGENOM" id="CLU_035113_2_2_7"/>
<accession>D0LUE0</accession>
<dbReference type="EC" id="1.2.1.70" evidence="3 9"/>
<feature type="binding site" evidence="9 11">
    <location>
        <position position="128"/>
    </location>
    <ligand>
        <name>substrate</name>
    </ligand>
</feature>
<feature type="compositionally biased region" description="Polar residues" evidence="15">
    <location>
        <begin position="439"/>
        <end position="458"/>
    </location>
</feature>
<dbReference type="GO" id="GO:0019353">
    <property type="term" value="P:protoporphyrinogen IX biosynthetic process from glutamate"/>
    <property type="evidence" value="ECO:0007669"/>
    <property type="project" value="TreeGrafter"/>
</dbReference>
<feature type="active site" description="Nucleophile" evidence="9 10">
    <location>
        <position position="52"/>
    </location>
</feature>
<evidence type="ECO:0000256" key="12">
    <source>
        <dbReference type="PIRSR" id="PIRSR000445-3"/>
    </source>
</evidence>
<dbReference type="NCBIfam" id="TIGR01035">
    <property type="entry name" value="hemA"/>
    <property type="match status" value="1"/>
</dbReference>
<dbReference type="PROSITE" id="PS00747">
    <property type="entry name" value="GLUTR"/>
    <property type="match status" value="1"/>
</dbReference>
<comment type="subunit">
    <text evidence="9">Homodimer.</text>
</comment>
<keyword evidence="6 9" id="KW-0627">Porphyrin biosynthesis</keyword>
<evidence type="ECO:0000256" key="8">
    <source>
        <dbReference type="ARBA" id="ARBA00068659"/>
    </source>
</evidence>
<dbReference type="InterPro" id="IPR015896">
    <property type="entry name" value="4pyrrol_synth_GluRdtase_dimer"/>
</dbReference>
<evidence type="ECO:0000256" key="11">
    <source>
        <dbReference type="PIRSR" id="PIRSR000445-2"/>
    </source>
</evidence>
<dbReference type="UniPathway" id="UPA00251">
    <property type="reaction ID" value="UER00316"/>
</dbReference>
<dbReference type="PANTHER" id="PTHR43013">
    <property type="entry name" value="GLUTAMYL-TRNA REDUCTASE"/>
    <property type="match status" value="1"/>
</dbReference>
<dbReference type="InterPro" id="IPR036343">
    <property type="entry name" value="GluRdtase_N_sf"/>
</dbReference>
<evidence type="ECO:0000256" key="6">
    <source>
        <dbReference type="ARBA" id="ARBA00023244"/>
    </source>
</evidence>
<evidence type="ECO:0000259" key="17">
    <source>
        <dbReference type="Pfam" id="PF01488"/>
    </source>
</evidence>
<evidence type="ECO:0000256" key="4">
    <source>
        <dbReference type="ARBA" id="ARBA00022857"/>
    </source>
</evidence>
<dbReference type="Pfam" id="PF05201">
    <property type="entry name" value="GlutR_N"/>
    <property type="match status" value="1"/>
</dbReference>
<proteinExistence type="inferred from homology"/>
<dbReference type="RefSeq" id="WP_012831855.1">
    <property type="nucleotide sequence ID" value="NC_013440.1"/>
</dbReference>
<dbReference type="HAMAP" id="MF_00087">
    <property type="entry name" value="Glu_tRNA_reductase"/>
    <property type="match status" value="1"/>
</dbReference>